<dbReference type="InterPro" id="IPR011008">
    <property type="entry name" value="Dimeric_a/b-barrel"/>
</dbReference>
<dbReference type="SUPFAM" id="SSF54909">
    <property type="entry name" value="Dimeric alpha+beta barrel"/>
    <property type="match status" value="1"/>
</dbReference>
<name>A0ABT3FLV9_9BACT</name>
<evidence type="ECO:0000256" key="1">
    <source>
        <dbReference type="SAM" id="SignalP"/>
    </source>
</evidence>
<keyword evidence="4" id="KW-1185">Reference proteome</keyword>
<dbReference type="InterPro" id="IPR006311">
    <property type="entry name" value="TAT_signal"/>
</dbReference>
<dbReference type="InterPro" id="IPR013097">
    <property type="entry name" value="Dabb"/>
</dbReference>
<accession>A0ABT3FLV9</accession>
<comment type="caution">
    <text evidence="3">The sequence shown here is derived from an EMBL/GenBank/DDBJ whole genome shotgun (WGS) entry which is preliminary data.</text>
</comment>
<gene>
    <name evidence="3" type="ORF">OKA04_05515</name>
</gene>
<dbReference type="PROSITE" id="PS51318">
    <property type="entry name" value="TAT"/>
    <property type="match status" value="1"/>
</dbReference>
<dbReference type="Pfam" id="PF07876">
    <property type="entry name" value="Dabb"/>
    <property type="match status" value="1"/>
</dbReference>
<feature type="domain" description="Stress-response A/B barrel" evidence="2">
    <location>
        <begin position="45"/>
        <end position="141"/>
    </location>
</feature>
<keyword evidence="1" id="KW-0732">Signal</keyword>
<dbReference type="EMBL" id="JAPDDS010000002">
    <property type="protein sequence ID" value="MCW1884179.1"/>
    <property type="molecule type" value="Genomic_DNA"/>
</dbReference>
<evidence type="ECO:0000259" key="2">
    <source>
        <dbReference type="PROSITE" id="PS51502"/>
    </source>
</evidence>
<feature type="signal peptide" evidence="1">
    <location>
        <begin position="1"/>
        <end position="25"/>
    </location>
</feature>
<proteinExistence type="predicted"/>
<evidence type="ECO:0000313" key="4">
    <source>
        <dbReference type="Proteomes" id="UP001207930"/>
    </source>
</evidence>
<evidence type="ECO:0000313" key="3">
    <source>
        <dbReference type="EMBL" id="MCW1884179.1"/>
    </source>
</evidence>
<dbReference type="PROSITE" id="PS51502">
    <property type="entry name" value="S_R_A_B_BARREL"/>
    <property type="match status" value="1"/>
</dbReference>
<dbReference type="RefSeq" id="WP_264500138.1">
    <property type="nucleotide sequence ID" value="NZ_JAPDDS010000002.1"/>
</dbReference>
<organism evidence="3 4">
    <name type="scientific">Luteolibacter flavescens</name>
    <dbReference type="NCBI Taxonomy" id="1859460"/>
    <lineage>
        <taxon>Bacteria</taxon>
        <taxon>Pseudomonadati</taxon>
        <taxon>Verrucomicrobiota</taxon>
        <taxon>Verrucomicrobiia</taxon>
        <taxon>Verrucomicrobiales</taxon>
        <taxon>Verrucomicrobiaceae</taxon>
        <taxon>Luteolibacter</taxon>
    </lineage>
</organism>
<dbReference type="Gene3D" id="3.30.70.100">
    <property type="match status" value="1"/>
</dbReference>
<protein>
    <submittedName>
        <fullName evidence="3">Dabb family protein</fullName>
    </submittedName>
</protein>
<feature type="chain" id="PRO_5045406521" evidence="1">
    <location>
        <begin position="26"/>
        <end position="144"/>
    </location>
</feature>
<dbReference type="Proteomes" id="UP001207930">
    <property type="component" value="Unassembled WGS sequence"/>
</dbReference>
<dbReference type="SMART" id="SM00886">
    <property type="entry name" value="Dabb"/>
    <property type="match status" value="1"/>
</dbReference>
<reference evidence="3 4" key="1">
    <citation type="submission" date="2022-10" db="EMBL/GenBank/DDBJ databases">
        <title>Luteolibacter flavescens strain MCCC 1K03193, whole genome shotgun sequencing project.</title>
        <authorList>
            <person name="Zhao G."/>
            <person name="Shen L."/>
        </authorList>
    </citation>
    <scope>NUCLEOTIDE SEQUENCE [LARGE SCALE GENOMIC DNA]</scope>
    <source>
        <strain evidence="3 4">MCCC 1K03193</strain>
    </source>
</reference>
<sequence length="144" mass="15596">MNHKSRRQFIAGSALLGISAATATAAETAPAAAGGEKKNDALPKLLHHVFFWLKNPESEEDRAKLIAGIKKLGAIKTVRAIHVGVPASTEKRDVVESSYHVSELLCFDDVEGQNAYQVDPLHVKFVEECSGLWSKVVVYDVLAA</sequence>